<sequence>MRVYKKKKKKKKKKEKKKKKKNKLMGFAHASLPPPTKMQKEVKQKTLTLSGPSIGLPESALRVTGLRIAYELEGDLKGRRGEREGPEGREGGSDGDGGSGSGTSASGSRTMRVSWETLI</sequence>
<dbReference type="AlphaFoldDB" id="A0A834KTC1"/>
<gene>
    <name evidence="2" type="ORF">HZH66_001389</name>
</gene>
<evidence type="ECO:0000313" key="2">
    <source>
        <dbReference type="EMBL" id="KAF7412493.1"/>
    </source>
</evidence>
<evidence type="ECO:0000256" key="1">
    <source>
        <dbReference type="SAM" id="MobiDB-lite"/>
    </source>
</evidence>
<feature type="region of interest" description="Disordered" evidence="1">
    <location>
        <begin position="1"/>
        <end position="39"/>
    </location>
</feature>
<feature type="compositionally biased region" description="Basic and acidic residues" evidence="1">
    <location>
        <begin position="74"/>
        <end position="92"/>
    </location>
</feature>
<keyword evidence="3" id="KW-1185">Reference proteome</keyword>
<dbReference type="EMBL" id="JACSEA010000001">
    <property type="protein sequence ID" value="KAF7412493.1"/>
    <property type="molecule type" value="Genomic_DNA"/>
</dbReference>
<protein>
    <submittedName>
        <fullName evidence="2">Uncharacterized protein</fullName>
    </submittedName>
</protein>
<proteinExistence type="predicted"/>
<reference evidence="2" key="1">
    <citation type="journal article" date="2020" name="G3 (Bethesda)">
        <title>High-Quality Assemblies for Three Invasive Social Wasps from the &lt;i&gt;Vespula&lt;/i&gt; Genus.</title>
        <authorList>
            <person name="Harrop T.W.R."/>
            <person name="Guhlin J."/>
            <person name="McLaughlin G.M."/>
            <person name="Permina E."/>
            <person name="Stockwell P."/>
            <person name="Gilligan J."/>
            <person name="Le Lec M.F."/>
            <person name="Gruber M.A.M."/>
            <person name="Quinn O."/>
            <person name="Lovegrove M."/>
            <person name="Duncan E.J."/>
            <person name="Remnant E.J."/>
            <person name="Van Eeckhoven J."/>
            <person name="Graham B."/>
            <person name="Knapp R.A."/>
            <person name="Langford K.W."/>
            <person name="Kronenberg Z."/>
            <person name="Press M.O."/>
            <person name="Eacker S.M."/>
            <person name="Wilson-Rankin E.E."/>
            <person name="Purcell J."/>
            <person name="Lester P.J."/>
            <person name="Dearden P.K."/>
        </authorList>
    </citation>
    <scope>NUCLEOTIDE SEQUENCE</scope>
    <source>
        <strain evidence="2">Marl-1</strain>
    </source>
</reference>
<dbReference type="Proteomes" id="UP000614350">
    <property type="component" value="Unassembled WGS sequence"/>
</dbReference>
<organism evidence="2 3">
    <name type="scientific">Vespula vulgaris</name>
    <name type="common">Yellow jacket</name>
    <name type="synonym">Wasp</name>
    <dbReference type="NCBI Taxonomy" id="7454"/>
    <lineage>
        <taxon>Eukaryota</taxon>
        <taxon>Metazoa</taxon>
        <taxon>Ecdysozoa</taxon>
        <taxon>Arthropoda</taxon>
        <taxon>Hexapoda</taxon>
        <taxon>Insecta</taxon>
        <taxon>Pterygota</taxon>
        <taxon>Neoptera</taxon>
        <taxon>Endopterygota</taxon>
        <taxon>Hymenoptera</taxon>
        <taxon>Apocrita</taxon>
        <taxon>Aculeata</taxon>
        <taxon>Vespoidea</taxon>
        <taxon>Vespidae</taxon>
        <taxon>Vespinae</taxon>
        <taxon>Vespula</taxon>
    </lineage>
</organism>
<comment type="caution">
    <text evidence="2">The sequence shown here is derived from an EMBL/GenBank/DDBJ whole genome shotgun (WGS) entry which is preliminary data.</text>
</comment>
<feature type="region of interest" description="Disordered" evidence="1">
    <location>
        <begin position="72"/>
        <end position="119"/>
    </location>
</feature>
<name>A0A834KTC1_VESVU</name>
<evidence type="ECO:0000313" key="3">
    <source>
        <dbReference type="Proteomes" id="UP000614350"/>
    </source>
</evidence>
<feature type="compositionally biased region" description="Basic residues" evidence="1">
    <location>
        <begin position="1"/>
        <end position="23"/>
    </location>
</feature>
<accession>A0A834KTC1</accession>